<keyword evidence="1" id="KW-0433">Leucine-rich repeat</keyword>
<dbReference type="Proteomes" id="UP000245119">
    <property type="component" value="Linkage Group LG10"/>
</dbReference>
<dbReference type="InterPro" id="IPR003599">
    <property type="entry name" value="Ig_sub"/>
</dbReference>
<evidence type="ECO:0000256" key="7">
    <source>
        <dbReference type="PIRSR" id="PIRSR619791-2"/>
    </source>
</evidence>
<dbReference type="SMART" id="SM00082">
    <property type="entry name" value="LRRCT"/>
    <property type="match status" value="1"/>
</dbReference>
<dbReference type="InterPro" id="IPR007110">
    <property type="entry name" value="Ig-like_dom"/>
</dbReference>
<dbReference type="SMART" id="SM00408">
    <property type="entry name" value="IGc2"/>
    <property type="match status" value="3"/>
</dbReference>
<dbReference type="FunFam" id="2.60.40.10:FF:000032">
    <property type="entry name" value="palladin isoform X1"/>
    <property type="match status" value="2"/>
</dbReference>
<keyword evidence="3" id="KW-0677">Repeat</keyword>
<dbReference type="GO" id="GO:0046872">
    <property type="term" value="F:metal ion binding"/>
    <property type="evidence" value="ECO:0007669"/>
    <property type="project" value="UniProtKB-KW"/>
</dbReference>
<dbReference type="PROSITE" id="PS50292">
    <property type="entry name" value="PEROXIDASE_3"/>
    <property type="match status" value="1"/>
</dbReference>
<dbReference type="InterPro" id="IPR003598">
    <property type="entry name" value="Ig_sub2"/>
</dbReference>
<feature type="region of interest" description="Disordered" evidence="8">
    <location>
        <begin position="1072"/>
        <end position="1125"/>
    </location>
</feature>
<dbReference type="InterPro" id="IPR003591">
    <property type="entry name" value="Leu-rich_rpt_typical-subtyp"/>
</dbReference>
<feature type="domain" description="Ig-like" evidence="9">
    <location>
        <begin position="387"/>
        <end position="471"/>
    </location>
</feature>
<dbReference type="PROSITE" id="PS50835">
    <property type="entry name" value="IG_LIKE"/>
    <property type="match status" value="3"/>
</dbReference>
<reference evidence="10 11" key="1">
    <citation type="submission" date="2018-04" db="EMBL/GenBank/DDBJ databases">
        <title>The genome of golden apple snail Pomacea canaliculata provides insight into stress tolerance and invasive adaptation.</title>
        <authorList>
            <person name="Liu C."/>
            <person name="Liu B."/>
            <person name="Ren Y."/>
            <person name="Zhang Y."/>
            <person name="Wang H."/>
            <person name="Li S."/>
            <person name="Jiang F."/>
            <person name="Yin L."/>
            <person name="Zhang G."/>
            <person name="Qian W."/>
            <person name="Fan W."/>
        </authorList>
    </citation>
    <scope>NUCLEOTIDE SEQUENCE [LARGE SCALE GENOMIC DNA]</scope>
    <source>
        <strain evidence="10">SZHN2017</strain>
        <tissue evidence="10">Muscle</tissue>
    </source>
</reference>
<dbReference type="GO" id="GO:0020037">
    <property type="term" value="F:heme binding"/>
    <property type="evidence" value="ECO:0007669"/>
    <property type="project" value="InterPro"/>
</dbReference>
<dbReference type="EMBL" id="PZQS01000010">
    <property type="protein sequence ID" value="PVD23807.1"/>
    <property type="molecule type" value="Genomic_DNA"/>
</dbReference>
<dbReference type="FunFam" id="2.60.40.10:FF:000163">
    <property type="entry name" value="peroxidasin homolog"/>
    <property type="match status" value="1"/>
</dbReference>
<dbReference type="AlphaFoldDB" id="A0A2T7NRL3"/>
<evidence type="ECO:0000256" key="6">
    <source>
        <dbReference type="ARBA" id="ARBA00023319"/>
    </source>
</evidence>
<dbReference type="SMART" id="SM00369">
    <property type="entry name" value="LRR_TYP"/>
    <property type="match status" value="4"/>
</dbReference>
<dbReference type="InterPro" id="IPR036179">
    <property type="entry name" value="Ig-like_dom_sf"/>
</dbReference>
<dbReference type="InterPro" id="IPR037120">
    <property type="entry name" value="Haem_peroxidase_sf_animal"/>
</dbReference>
<dbReference type="OrthoDB" id="5917255at2759"/>
<organism evidence="10 11">
    <name type="scientific">Pomacea canaliculata</name>
    <name type="common">Golden apple snail</name>
    <dbReference type="NCBI Taxonomy" id="400727"/>
    <lineage>
        <taxon>Eukaryota</taxon>
        <taxon>Metazoa</taxon>
        <taxon>Spiralia</taxon>
        <taxon>Lophotrochozoa</taxon>
        <taxon>Mollusca</taxon>
        <taxon>Gastropoda</taxon>
        <taxon>Caenogastropoda</taxon>
        <taxon>Architaenioglossa</taxon>
        <taxon>Ampullarioidea</taxon>
        <taxon>Ampullariidae</taxon>
        <taxon>Pomacea</taxon>
    </lineage>
</organism>
<keyword evidence="7" id="KW-0408">Iron</keyword>
<dbReference type="PANTHER" id="PTHR11475">
    <property type="entry name" value="OXIDASE/PEROXIDASE"/>
    <property type="match status" value="1"/>
</dbReference>
<gene>
    <name evidence="10" type="ORF">C0Q70_17081</name>
</gene>
<keyword evidence="6" id="KW-0393">Immunoglobulin domain</keyword>
<dbReference type="Pfam" id="PF13927">
    <property type="entry name" value="Ig_3"/>
    <property type="match status" value="1"/>
</dbReference>
<evidence type="ECO:0000259" key="9">
    <source>
        <dbReference type="PROSITE" id="PS50835"/>
    </source>
</evidence>
<accession>A0A2T7NRL3</accession>
<evidence type="ECO:0000256" key="5">
    <source>
        <dbReference type="ARBA" id="ARBA00023180"/>
    </source>
</evidence>
<keyword evidence="4" id="KW-1015">Disulfide bond</keyword>
<protein>
    <recommendedName>
        <fullName evidence="9">Ig-like domain-containing protein</fullName>
    </recommendedName>
</protein>
<evidence type="ECO:0000256" key="8">
    <source>
        <dbReference type="SAM" id="MobiDB-lite"/>
    </source>
</evidence>
<sequence>MVWIVPQTEGNLACPPRCLCFRSNVRCMFLQLETIPTVPQDTTVLDLRFNKIRTIPRGAFEGLPNLNTLLLNNNEIETLEAGAFDGIPELRYLYLYKNKLVTLDSDVFKDLPKLEQLFLHSNQITRLPKGIFAHTPHLRRLRLDSNALICDCDIMWLADMLKEKHAHTQAAATCEYPQNLQGRSLMSINKEDLRCEKPTITMEPRDVDVTFGNTVYFTCRAEGSPNPEIVWMHNNNQVDISEGRFSLLHDGTLMIEDAQDADQGSYECIARNVAGEVHSNQVTLRYFGEAVHPIIDLPPADTSVVEGNPANFTCNARGDPTPRLSWLKDSTEIPRSTEDFELLSNNHILLVRRATRTLQGIYTCRADNAAGFITASARLFIVESTLPSFSQASDTVTAIAGTDITLRCQATGQPDPLYEWMHDGRIVESRNSITVSAGALSITGVSLQDAGRYDCIAENALGRATKSIFLQVQGTSGARPGDRFVTNAIVEATNRVNTAVNNTLAELSDRNRRLTISDLIRTFRYPGPEALEPARAEEIFEQTLEIIQQRVQDGQNFDLQGFENSYRELVSPAHLHMIANMSGCLRHVHSVDCSDSCFHRKYRTMDGTCNNLHNPTWGAANTALQRLLDPIYENGFNTPVAPRQQLNVITAFIDASNVYGSSLDEAENLRERTRDRGLLRVGPLTNGGNRLLPFDDSTLAPSDCQIEPGKRHVPCFRAGDHRVNEQLALTAMHTVWMRQHNQIATALLQINNHWDGNKVYHESRKIVGAIMQHITYAHWLPMILGPKGMMMMGQYEGYDPTVNPTIVNEFATAAMRFGHSLIQPILFRLNETFQPIPEGNLPLHRAFFAPYRLLEEGGIDPFLRGLFAAPAKKRMPGEFLNTELTEKLFVMANAIGQDLASLNVQRSRDHGLQFYNDYRPLCGLPRANTFEDLRNEIHHPLFISDNIDLFIGGMSETPLEGAKVGPLFTCILSGQFQRVRDGDRFFYENPGVFTPEQLTEIKRTSLAQVICQSGDNIRRIQRDVFIRVKSDDEYVNCDSIPRLDLRMWSDCCEDCRRRGSFNSFASHFRGRRSVDHSYPEDHPTGNTTEKNELHSEEETDEMVHENRNATEQLRPAEKDTCSGKT</sequence>
<evidence type="ECO:0000256" key="3">
    <source>
        <dbReference type="ARBA" id="ARBA00022737"/>
    </source>
</evidence>
<feature type="binding site" description="axial binding residue" evidence="7">
    <location>
        <position position="819"/>
    </location>
    <ligand>
        <name>heme b</name>
        <dbReference type="ChEBI" id="CHEBI:60344"/>
    </ligand>
    <ligandPart>
        <name>Fe</name>
        <dbReference type="ChEBI" id="CHEBI:18248"/>
    </ligandPart>
</feature>
<dbReference type="Pfam" id="PF07679">
    <property type="entry name" value="I-set"/>
    <property type="match status" value="2"/>
</dbReference>
<evidence type="ECO:0000256" key="4">
    <source>
        <dbReference type="ARBA" id="ARBA00023157"/>
    </source>
</evidence>
<dbReference type="InterPro" id="IPR001611">
    <property type="entry name" value="Leu-rich_rpt"/>
</dbReference>
<comment type="caution">
    <text evidence="10">The sequence shown here is derived from an EMBL/GenBank/DDBJ whole genome shotgun (WGS) entry which is preliminary data.</text>
</comment>
<dbReference type="PANTHER" id="PTHR11475:SF58">
    <property type="entry name" value="PEROXIDASIN"/>
    <property type="match status" value="1"/>
</dbReference>
<dbReference type="InterPro" id="IPR013098">
    <property type="entry name" value="Ig_I-set"/>
</dbReference>
<keyword evidence="11" id="KW-1185">Reference proteome</keyword>
<keyword evidence="2" id="KW-0732">Signal</keyword>
<dbReference type="SUPFAM" id="SSF52058">
    <property type="entry name" value="L domain-like"/>
    <property type="match status" value="1"/>
</dbReference>
<dbReference type="Gene3D" id="3.80.10.10">
    <property type="entry name" value="Ribonuclease Inhibitor"/>
    <property type="match status" value="2"/>
</dbReference>
<dbReference type="Pfam" id="PF13855">
    <property type="entry name" value="LRR_8"/>
    <property type="match status" value="1"/>
</dbReference>
<dbReference type="PROSITE" id="PS51450">
    <property type="entry name" value="LRR"/>
    <property type="match status" value="1"/>
</dbReference>
<dbReference type="Gene3D" id="2.60.40.10">
    <property type="entry name" value="Immunoglobulins"/>
    <property type="match status" value="3"/>
</dbReference>
<proteinExistence type="predicted"/>
<dbReference type="InterPro" id="IPR010255">
    <property type="entry name" value="Haem_peroxidase_sf"/>
</dbReference>
<dbReference type="Gene3D" id="1.10.640.10">
    <property type="entry name" value="Haem peroxidase domain superfamily, animal type"/>
    <property type="match status" value="2"/>
</dbReference>
<dbReference type="GO" id="GO:0006979">
    <property type="term" value="P:response to oxidative stress"/>
    <property type="evidence" value="ECO:0007669"/>
    <property type="project" value="InterPro"/>
</dbReference>
<dbReference type="SUPFAM" id="SSF48726">
    <property type="entry name" value="Immunoglobulin"/>
    <property type="match status" value="3"/>
</dbReference>
<dbReference type="InterPro" id="IPR019791">
    <property type="entry name" value="Haem_peroxidase_animal"/>
</dbReference>
<keyword evidence="5" id="KW-0325">Glycoprotein</keyword>
<dbReference type="SUPFAM" id="SSF48113">
    <property type="entry name" value="Heme-dependent peroxidases"/>
    <property type="match status" value="1"/>
</dbReference>
<dbReference type="GO" id="GO:0004601">
    <property type="term" value="F:peroxidase activity"/>
    <property type="evidence" value="ECO:0007669"/>
    <property type="project" value="InterPro"/>
</dbReference>
<keyword evidence="7" id="KW-0349">Heme</keyword>
<dbReference type="SMART" id="SM00409">
    <property type="entry name" value="IG"/>
    <property type="match status" value="3"/>
</dbReference>
<evidence type="ECO:0000313" key="10">
    <source>
        <dbReference type="EMBL" id="PVD23807.1"/>
    </source>
</evidence>
<evidence type="ECO:0000256" key="2">
    <source>
        <dbReference type="ARBA" id="ARBA00022729"/>
    </source>
</evidence>
<evidence type="ECO:0000256" key="1">
    <source>
        <dbReference type="ARBA" id="ARBA00022614"/>
    </source>
</evidence>
<evidence type="ECO:0000313" key="11">
    <source>
        <dbReference type="Proteomes" id="UP000245119"/>
    </source>
</evidence>
<feature type="domain" description="Ig-like" evidence="9">
    <location>
        <begin position="198"/>
        <end position="285"/>
    </location>
</feature>
<feature type="domain" description="Ig-like" evidence="9">
    <location>
        <begin position="293"/>
        <end position="380"/>
    </location>
</feature>
<dbReference type="InterPro" id="IPR032675">
    <property type="entry name" value="LRR_dom_sf"/>
</dbReference>
<name>A0A2T7NRL3_POMCA</name>
<dbReference type="InterPro" id="IPR000483">
    <property type="entry name" value="Cys-rich_flank_reg_C"/>
</dbReference>
<dbReference type="InterPro" id="IPR013783">
    <property type="entry name" value="Ig-like_fold"/>
</dbReference>
<keyword evidence="7" id="KW-0479">Metal-binding</keyword>
<dbReference type="Pfam" id="PF03098">
    <property type="entry name" value="An_peroxidase"/>
    <property type="match status" value="2"/>
</dbReference>